<name>A0A1F4TU86_UNCSA</name>
<dbReference type="AlphaFoldDB" id="A0A1F4TU86"/>
<dbReference type="PANTHER" id="PTHR31793">
    <property type="entry name" value="4-HYDROXYBENZOYL-COA THIOESTERASE FAMILY MEMBER"/>
    <property type="match status" value="1"/>
</dbReference>
<dbReference type="PANTHER" id="PTHR31793:SF37">
    <property type="entry name" value="ACYL-COA THIOESTER HYDROLASE YBGC"/>
    <property type="match status" value="1"/>
</dbReference>
<keyword evidence="2" id="KW-0378">Hydrolase</keyword>
<dbReference type="PIRSF" id="PIRSF003230">
    <property type="entry name" value="YbgC"/>
    <property type="match status" value="1"/>
</dbReference>
<dbReference type="InterPro" id="IPR050563">
    <property type="entry name" value="4-hydroxybenzoyl-CoA_TE"/>
</dbReference>
<dbReference type="GO" id="GO:0047617">
    <property type="term" value="F:fatty acyl-CoA hydrolase activity"/>
    <property type="evidence" value="ECO:0007669"/>
    <property type="project" value="TreeGrafter"/>
</dbReference>
<dbReference type="Gene3D" id="3.10.129.10">
    <property type="entry name" value="Hotdog Thioesterase"/>
    <property type="match status" value="1"/>
</dbReference>
<dbReference type="SUPFAM" id="SSF54637">
    <property type="entry name" value="Thioesterase/thiol ester dehydrase-isomerase"/>
    <property type="match status" value="1"/>
</dbReference>
<sequence length="128" mass="14499">MKHVFTHRVIYQDTDAEGVVYYANYLGYFERGRTELLRQMKINLKQVKEKLGIVFAVNRVECDYKAPAVYDDELTITTEIAETTPVRIIFQQEALKGGQLLVSAKTTLCALNVSNFKPTRLPKGLLAG</sequence>
<comment type="caution">
    <text evidence="3">The sequence shown here is derived from an EMBL/GenBank/DDBJ whole genome shotgun (WGS) entry which is preliminary data.</text>
</comment>
<evidence type="ECO:0000313" key="4">
    <source>
        <dbReference type="Proteomes" id="UP000178951"/>
    </source>
</evidence>
<comment type="similarity">
    <text evidence="1">Belongs to the 4-hydroxybenzoyl-CoA thioesterase family.</text>
</comment>
<protein>
    <submittedName>
        <fullName evidence="3">Uncharacterized protein</fullName>
    </submittedName>
</protein>
<dbReference type="Proteomes" id="UP000178951">
    <property type="component" value="Unassembled WGS sequence"/>
</dbReference>
<dbReference type="Pfam" id="PF13279">
    <property type="entry name" value="4HBT_2"/>
    <property type="match status" value="1"/>
</dbReference>
<dbReference type="CDD" id="cd00586">
    <property type="entry name" value="4HBT"/>
    <property type="match status" value="1"/>
</dbReference>
<dbReference type="NCBIfam" id="TIGR00051">
    <property type="entry name" value="YbgC/FadM family acyl-CoA thioesterase"/>
    <property type="match status" value="1"/>
</dbReference>
<proteinExistence type="inferred from homology"/>
<reference evidence="3 4" key="1">
    <citation type="journal article" date="2016" name="Nat. Commun.">
        <title>Thousands of microbial genomes shed light on interconnected biogeochemical processes in an aquifer system.</title>
        <authorList>
            <person name="Anantharaman K."/>
            <person name="Brown C.T."/>
            <person name="Hug L.A."/>
            <person name="Sharon I."/>
            <person name="Castelle C.J."/>
            <person name="Probst A.J."/>
            <person name="Thomas B.C."/>
            <person name="Singh A."/>
            <person name="Wilkins M.J."/>
            <person name="Karaoz U."/>
            <person name="Brodie E.L."/>
            <person name="Williams K.H."/>
            <person name="Hubbard S.S."/>
            <person name="Banfield J.F."/>
        </authorList>
    </citation>
    <scope>NUCLEOTIDE SEQUENCE [LARGE SCALE GENOMIC DNA]</scope>
</reference>
<dbReference type="InterPro" id="IPR006684">
    <property type="entry name" value="YbgC/YbaW"/>
</dbReference>
<evidence type="ECO:0000256" key="1">
    <source>
        <dbReference type="ARBA" id="ARBA00005953"/>
    </source>
</evidence>
<organism evidence="3 4">
    <name type="scientific">candidate division WOR-1 bacterium RIFOXYB2_FULL_48_7</name>
    <dbReference type="NCBI Taxonomy" id="1802583"/>
    <lineage>
        <taxon>Bacteria</taxon>
        <taxon>Bacillati</taxon>
        <taxon>Saganbacteria</taxon>
    </lineage>
</organism>
<dbReference type="InterPro" id="IPR029069">
    <property type="entry name" value="HotDog_dom_sf"/>
</dbReference>
<gene>
    <name evidence="3" type="ORF">A2311_05780</name>
</gene>
<evidence type="ECO:0000313" key="3">
    <source>
        <dbReference type="EMBL" id="OGC36231.1"/>
    </source>
</evidence>
<dbReference type="EMBL" id="MEUF01000018">
    <property type="protein sequence ID" value="OGC36231.1"/>
    <property type="molecule type" value="Genomic_DNA"/>
</dbReference>
<evidence type="ECO:0000256" key="2">
    <source>
        <dbReference type="ARBA" id="ARBA00022801"/>
    </source>
</evidence>
<dbReference type="STRING" id="1802583.A2311_05780"/>
<accession>A0A1F4TU86</accession>